<dbReference type="EMBL" id="VBAK01000141">
    <property type="protein sequence ID" value="TMI88356.1"/>
    <property type="molecule type" value="Genomic_DNA"/>
</dbReference>
<name>A0A537JYS0_9BACT</name>
<evidence type="ECO:0000313" key="2">
    <source>
        <dbReference type="Proteomes" id="UP000318509"/>
    </source>
</evidence>
<accession>A0A537JYS0</accession>
<reference evidence="1 2" key="1">
    <citation type="journal article" date="2019" name="Nat. Microbiol.">
        <title>Mediterranean grassland soil C-N compound turnover is dependent on rainfall and depth, and is mediated by genomically divergent microorganisms.</title>
        <authorList>
            <person name="Diamond S."/>
            <person name="Andeer P.F."/>
            <person name="Li Z."/>
            <person name="Crits-Christoph A."/>
            <person name="Burstein D."/>
            <person name="Anantharaman K."/>
            <person name="Lane K.R."/>
            <person name="Thomas B.C."/>
            <person name="Pan C."/>
            <person name="Northen T.R."/>
            <person name="Banfield J.F."/>
        </authorList>
    </citation>
    <scope>NUCLEOTIDE SEQUENCE [LARGE SCALE GENOMIC DNA]</scope>
    <source>
        <strain evidence="1">NP_3</strain>
    </source>
</reference>
<comment type="caution">
    <text evidence="1">The sequence shown here is derived from an EMBL/GenBank/DDBJ whole genome shotgun (WGS) entry which is preliminary data.</text>
</comment>
<dbReference type="Proteomes" id="UP000318509">
    <property type="component" value="Unassembled WGS sequence"/>
</dbReference>
<dbReference type="AlphaFoldDB" id="A0A537JYS0"/>
<gene>
    <name evidence="1" type="ORF">E6H00_13055</name>
</gene>
<sequence>MKPGDIVQVQQTDHAILRAGEDPAPVAHWVYATVLEPLKNDSGALVEIDHPGNVEHGRRRTVSRKNLRTLEDLERLHAAHPHRALATLSYDREEHKSLINLRAAIARMKPEEPAA</sequence>
<protein>
    <submittedName>
        <fullName evidence="1">Uncharacterized protein</fullName>
    </submittedName>
</protein>
<proteinExistence type="predicted"/>
<evidence type="ECO:0000313" key="1">
    <source>
        <dbReference type="EMBL" id="TMI88356.1"/>
    </source>
</evidence>
<organism evidence="1 2">
    <name type="scientific">Candidatus Segetimicrobium genomatis</name>
    <dbReference type="NCBI Taxonomy" id="2569760"/>
    <lineage>
        <taxon>Bacteria</taxon>
        <taxon>Bacillati</taxon>
        <taxon>Candidatus Sysuimicrobiota</taxon>
        <taxon>Candidatus Sysuimicrobiia</taxon>
        <taxon>Candidatus Sysuimicrobiales</taxon>
        <taxon>Candidatus Segetimicrobiaceae</taxon>
        <taxon>Candidatus Segetimicrobium</taxon>
    </lineage>
</organism>